<dbReference type="InterPro" id="IPR001878">
    <property type="entry name" value="Znf_CCHC"/>
</dbReference>
<keyword evidence="1" id="KW-0479">Metal-binding</keyword>
<evidence type="ECO:0000313" key="3">
    <source>
        <dbReference type="EMBL" id="CAG8646778.1"/>
    </source>
</evidence>
<keyword evidence="1" id="KW-0862">Zinc</keyword>
<dbReference type="PROSITE" id="PS50158">
    <property type="entry name" value="ZF_CCHC"/>
    <property type="match status" value="1"/>
</dbReference>
<dbReference type="EMBL" id="CAJVPL010004374">
    <property type="protein sequence ID" value="CAG8646778.1"/>
    <property type="molecule type" value="Genomic_DNA"/>
</dbReference>
<proteinExistence type="predicted"/>
<comment type="caution">
    <text evidence="3">The sequence shown here is derived from an EMBL/GenBank/DDBJ whole genome shotgun (WGS) entry which is preliminary data.</text>
</comment>
<dbReference type="InterPro" id="IPR036875">
    <property type="entry name" value="Znf_CCHC_sf"/>
</dbReference>
<feature type="domain" description="CCHC-type" evidence="2">
    <location>
        <begin position="90"/>
        <end position="105"/>
    </location>
</feature>
<evidence type="ECO:0000313" key="4">
    <source>
        <dbReference type="Proteomes" id="UP000789831"/>
    </source>
</evidence>
<dbReference type="OrthoDB" id="2442761at2759"/>
<reference evidence="3" key="1">
    <citation type="submission" date="2021-06" db="EMBL/GenBank/DDBJ databases">
        <authorList>
            <person name="Kallberg Y."/>
            <person name="Tangrot J."/>
            <person name="Rosling A."/>
        </authorList>
    </citation>
    <scope>NUCLEOTIDE SEQUENCE</scope>
    <source>
        <strain evidence="3">MT106</strain>
    </source>
</reference>
<keyword evidence="1" id="KW-0863">Zinc-finger</keyword>
<organism evidence="3 4">
    <name type="scientific">Ambispora gerdemannii</name>
    <dbReference type="NCBI Taxonomy" id="144530"/>
    <lineage>
        <taxon>Eukaryota</taxon>
        <taxon>Fungi</taxon>
        <taxon>Fungi incertae sedis</taxon>
        <taxon>Mucoromycota</taxon>
        <taxon>Glomeromycotina</taxon>
        <taxon>Glomeromycetes</taxon>
        <taxon>Archaeosporales</taxon>
        <taxon>Ambisporaceae</taxon>
        <taxon>Ambispora</taxon>
    </lineage>
</organism>
<accession>A0A9N9DTC2</accession>
<evidence type="ECO:0000259" key="2">
    <source>
        <dbReference type="PROSITE" id="PS50158"/>
    </source>
</evidence>
<gene>
    <name evidence="3" type="ORF">AGERDE_LOCUS11229</name>
</gene>
<evidence type="ECO:0000256" key="1">
    <source>
        <dbReference type="PROSITE-ProRule" id="PRU00047"/>
    </source>
</evidence>
<dbReference type="SUPFAM" id="SSF57756">
    <property type="entry name" value="Retrovirus zinc finger-like domains"/>
    <property type="match status" value="1"/>
</dbReference>
<dbReference type="GO" id="GO:0008270">
    <property type="term" value="F:zinc ion binding"/>
    <property type="evidence" value="ECO:0007669"/>
    <property type="project" value="UniProtKB-KW"/>
</dbReference>
<dbReference type="Proteomes" id="UP000789831">
    <property type="component" value="Unassembled WGS sequence"/>
</dbReference>
<protein>
    <submittedName>
        <fullName evidence="3">2945_t:CDS:1</fullName>
    </submittedName>
</protein>
<dbReference type="AlphaFoldDB" id="A0A9N9DTC2"/>
<keyword evidence="4" id="KW-1185">Reference proteome</keyword>
<name>A0A9N9DTC2_9GLOM</name>
<dbReference type="GO" id="GO:0003676">
    <property type="term" value="F:nucleic acid binding"/>
    <property type="evidence" value="ECO:0007669"/>
    <property type="project" value="InterPro"/>
</dbReference>
<sequence length="370" mass="42709">MAYKAQDYLESIAERLGYSDEVSRNSDALNQFINDELYSRLGHANYNFRKEPFGQVNETSTRVNTRASTYSAKKIYTTKKPKKLTKVIYKCSNCGKIGHRKNKCPHLVKKPKKVNNIYQSESENSDDEEVVILKDNSNSEEKKEITSDNELQSCFNMISELIPYYPKEILIEARVFLNNLFIKIKNQFDSYYDENYTIKERNKVLEIIAKKYLTIFQPLIEIIKNQTPNSLSPKETNHDYELISQPEKLDNFITLNHAIKVYQGAQIRQNWPNPFEIDFLDIKESSDVATISCRIGDLIIPHTILDTNADDSLFIDNIPEYLEIKIDKKNVHKLTGAVGDSQSVDTSSYNIPISIDSEKDSITVLKKKYL</sequence>